<feature type="compositionally biased region" description="Low complexity" evidence="1">
    <location>
        <begin position="368"/>
        <end position="379"/>
    </location>
</feature>
<comment type="caution">
    <text evidence="3">The sequence shown here is derived from an EMBL/GenBank/DDBJ whole genome shotgun (WGS) entry which is preliminary data.</text>
</comment>
<feature type="compositionally biased region" description="Low complexity" evidence="1">
    <location>
        <begin position="1122"/>
        <end position="1137"/>
    </location>
</feature>
<feature type="compositionally biased region" description="Low complexity" evidence="1">
    <location>
        <begin position="221"/>
        <end position="232"/>
    </location>
</feature>
<name>A0A835TB21_9CHLO</name>
<evidence type="ECO:0000313" key="4">
    <source>
        <dbReference type="Proteomes" id="UP000613740"/>
    </source>
</evidence>
<organism evidence="3 4">
    <name type="scientific">Chlamydomonas schloesseri</name>
    <dbReference type="NCBI Taxonomy" id="2026947"/>
    <lineage>
        <taxon>Eukaryota</taxon>
        <taxon>Viridiplantae</taxon>
        <taxon>Chlorophyta</taxon>
        <taxon>core chlorophytes</taxon>
        <taxon>Chlorophyceae</taxon>
        <taxon>CS clade</taxon>
        <taxon>Chlamydomonadales</taxon>
        <taxon>Chlamydomonadaceae</taxon>
        <taxon>Chlamydomonas</taxon>
    </lineage>
</organism>
<accession>A0A835TB21</accession>
<feature type="domain" description="HNH nuclease" evidence="2">
    <location>
        <begin position="21"/>
        <end position="76"/>
    </location>
</feature>
<feature type="region of interest" description="Disordered" evidence="1">
    <location>
        <begin position="175"/>
        <end position="393"/>
    </location>
</feature>
<dbReference type="EMBL" id="JAEHOD010000047">
    <property type="protein sequence ID" value="KAG2437074.1"/>
    <property type="molecule type" value="Genomic_DNA"/>
</dbReference>
<feature type="compositionally biased region" description="Acidic residues" evidence="1">
    <location>
        <begin position="259"/>
        <end position="271"/>
    </location>
</feature>
<feature type="compositionally biased region" description="Polar residues" evidence="1">
    <location>
        <begin position="200"/>
        <end position="211"/>
    </location>
</feature>
<evidence type="ECO:0000259" key="2">
    <source>
        <dbReference type="Pfam" id="PF13391"/>
    </source>
</evidence>
<feature type="compositionally biased region" description="Low complexity" evidence="1">
    <location>
        <begin position="586"/>
        <end position="605"/>
    </location>
</feature>
<feature type="compositionally biased region" description="Low complexity" evidence="1">
    <location>
        <begin position="310"/>
        <end position="321"/>
    </location>
</feature>
<keyword evidence="4" id="KW-1185">Reference proteome</keyword>
<protein>
    <recommendedName>
        <fullName evidence="2">HNH nuclease domain-containing protein</fullName>
    </recommendedName>
</protein>
<feature type="region of interest" description="Disordered" evidence="1">
    <location>
        <begin position="1118"/>
        <end position="1137"/>
    </location>
</feature>
<evidence type="ECO:0000313" key="3">
    <source>
        <dbReference type="EMBL" id="KAG2437074.1"/>
    </source>
</evidence>
<reference evidence="3" key="1">
    <citation type="journal article" date="2020" name="bioRxiv">
        <title>Comparative genomics of Chlamydomonas.</title>
        <authorList>
            <person name="Craig R.J."/>
            <person name="Hasan A.R."/>
            <person name="Ness R.W."/>
            <person name="Keightley P.D."/>
        </authorList>
    </citation>
    <scope>NUCLEOTIDE SEQUENCE</scope>
    <source>
        <strain evidence="3">CCAP 11/173</strain>
    </source>
</reference>
<feature type="compositionally biased region" description="Gly residues" evidence="1">
    <location>
        <begin position="177"/>
        <end position="196"/>
    </location>
</feature>
<evidence type="ECO:0000256" key="1">
    <source>
        <dbReference type="SAM" id="MobiDB-lite"/>
    </source>
</evidence>
<dbReference type="Pfam" id="PF13391">
    <property type="entry name" value="HNH_2"/>
    <property type="match status" value="1"/>
</dbReference>
<dbReference type="Proteomes" id="UP000613740">
    <property type="component" value="Unassembled WGS sequence"/>
</dbReference>
<dbReference type="OrthoDB" id="550705at2759"/>
<proteinExistence type="predicted"/>
<dbReference type="InterPro" id="IPR003615">
    <property type="entry name" value="HNH_nuc"/>
</dbReference>
<feature type="region of interest" description="Disordered" evidence="1">
    <location>
        <begin position="581"/>
        <end position="605"/>
    </location>
</feature>
<feature type="compositionally biased region" description="Basic and acidic residues" evidence="1">
    <location>
        <begin position="340"/>
        <end position="356"/>
    </location>
</feature>
<gene>
    <name evidence="3" type="ORF">HYH02_011333</name>
</gene>
<sequence>MYRPAALQHYTGEQQPQYATCAVSRVRLPVQDVVAGHIYQKRWPLTKKVKINNPSNILLMHRNIEQQFANFWFTIHPVELKVVVLCKESADKVLFEYTDDSGQKKSVKLGDLDGRLLAIADGKAPSQYALQQHAVSAIKYALLLKWCKKVDLPHSVRCDRTVFLGFLRDSVSCSSGGSSGSSGGSSGGGSSGGSDGGSSPVTNCSGGNHDSSGGAAGGAAGPLQPRAAAQQQTPKKSAPVTAAAGARHGKRAEHMDADHSDEEEVEEEEDAPPVCARSGGGAADSMVADHSDEEEDALPVRGGAAGGAAGPSQPRAAAQQQTPKKSAPVTAAAGARHGKRADSMVADHSDKEEDAPPVRGGAAGGAAGPSQPRAAAQQQTPKKSVPVTAAAGARHGKRAGEAALLQALFTGVQFEDSYNADALNNSYRSSMGPMYALLAQIGRSRPAALTVVAAAVAMLADVLAYGGSAKPALAAKREALLTKHADKRATYLSRSSSSSSAAASTAILHLNQVAELERIMTRVASVDAARQGLDALAEEATKLSARAAAAMVAAARKAAEDSCVMSMRAADVYAARCEEEEREGAVGEPGTAQQADDSEAAGAAGSKLDGGVEAVAAAAEATAEQQLQSCKEALDSRSLADHAILWQAVKQAHLVAPGRTAALRSAARQAASLQARSPIAAALVAGTVGGGAATGGNSGLQLLEAVAEPSSRARAPQQPGEMPLSFDIEGAFAAAGDTAESAAGAAAGSAAADAADEVGLQQAAEELAADALSLLSRALHVLQRVFDCQREAATKVLLFRLHDLRGHASVPVARMPCTAMSQSDMRKLVQHLERYIQQELRGSGAVLVQAYDGESSLLRTGDDPCRPTTLKQLGQLSCTCLVDGGSQSVAGQVRAAAGVGTRGRVADAKVKPYLEGLARAALSRLVATPQRAESLLSLPDVAADPPPAPGSPAAAAAYMAGPLRPGQLLWAVQHTAARWRRWATSADFPPAEEDLSSSAAGGIYPANAAAWVAFATENYFGGAQPTAEQALEAYRLVWASQHGFEYHKSLLTALLRAGFDAARMRRAVEGCNLIDYVYSASTSSHTGGLLLDHEDYMHKLKCLIAQLRAQLAEVTAAGSGNTSRSGRPGRAAGSSGGADTATTLLSLSNVLAVAEGSTQLGHITAGLDKSADVQSATAVVYDMRLQEALVVRGFALDALVLRILGEEYQAWDMAHLTCPARVQRMQALHALLRSLVLPHLNNPRLAAKFASRTSKVMGATTDLIFSMMANIEALLQLLLAVPAAACLAVLRALSTDDCENEFSIIVRGIGYKPRLWDLLGYLSRVDFLTDLRRSYPEHGIVVPGSSKAHYTHHHAVQQRDRSWNDGAWLRAASLLGADDTGGAAPAAAAGARAEAGDGAEEEANKRYTDFLGSIVDRARGRLGLNRDPSIRSHHSNFKW</sequence>